<keyword evidence="2" id="KW-1185">Reference proteome</keyword>
<feature type="non-terminal residue" evidence="1">
    <location>
        <position position="1"/>
    </location>
</feature>
<evidence type="ECO:0000313" key="1">
    <source>
        <dbReference type="EMBL" id="GCA65387.1"/>
    </source>
</evidence>
<comment type="caution">
    <text evidence="1">The sequence shown here is derived from an EMBL/GenBank/DDBJ whole genome shotgun (WGS) entry which is preliminary data.</text>
</comment>
<evidence type="ECO:0000313" key="2">
    <source>
        <dbReference type="Proteomes" id="UP000265618"/>
    </source>
</evidence>
<protein>
    <submittedName>
        <fullName evidence="1">Uncharacterized protein</fullName>
    </submittedName>
</protein>
<name>A0A391NWN2_9EUKA</name>
<proteinExistence type="predicted"/>
<organism evidence="1 2">
    <name type="scientific">Kipferlia bialata</name>
    <dbReference type="NCBI Taxonomy" id="797122"/>
    <lineage>
        <taxon>Eukaryota</taxon>
        <taxon>Metamonada</taxon>
        <taxon>Carpediemonas-like organisms</taxon>
        <taxon>Kipferlia</taxon>
    </lineage>
</organism>
<sequence>IPAERLLECKSLLSLVRGDLEEGCDTTLTPEAILSAARGVASLKVHRRRDWLRRVDKFDE</sequence>
<accession>A0A391NWN2</accession>
<dbReference type="EMBL" id="BDIP01010937">
    <property type="protein sequence ID" value="GCA65387.1"/>
    <property type="molecule type" value="Genomic_DNA"/>
</dbReference>
<dbReference type="Proteomes" id="UP000265618">
    <property type="component" value="Unassembled WGS sequence"/>
</dbReference>
<gene>
    <name evidence="1" type="ORF">KIPB_017001</name>
</gene>
<feature type="non-terminal residue" evidence="1">
    <location>
        <position position="60"/>
    </location>
</feature>
<dbReference type="AlphaFoldDB" id="A0A391NWN2"/>
<reference evidence="1 2" key="1">
    <citation type="journal article" date="2018" name="PLoS ONE">
        <title>The draft genome of Kipferlia bialata reveals reductive genome evolution in fornicate parasites.</title>
        <authorList>
            <person name="Tanifuji G."/>
            <person name="Takabayashi S."/>
            <person name="Kume K."/>
            <person name="Takagi M."/>
            <person name="Nakayama T."/>
            <person name="Kamikawa R."/>
            <person name="Inagaki Y."/>
            <person name="Hashimoto T."/>
        </authorList>
    </citation>
    <scope>NUCLEOTIDE SEQUENCE [LARGE SCALE GENOMIC DNA]</scope>
    <source>
        <strain evidence="1">NY0173</strain>
    </source>
</reference>